<dbReference type="Gene3D" id="3.60.15.10">
    <property type="entry name" value="Ribonuclease Z/Hydroxyacylglutathione hydrolase-like"/>
    <property type="match status" value="1"/>
</dbReference>
<dbReference type="EMBL" id="CP090165">
    <property type="protein sequence ID" value="UJO15399.1"/>
    <property type="molecule type" value="Genomic_DNA"/>
</dbReference>
<dbReference type="InterPro" id="IPR001279">
    <property type="entry name" value="Metallo-B-lactamas"/>
</dbReference>
<dbReference type="SUPFAM" id="SSF56281">
    <property type="entry name" value="Metallo-hydrolase/oxidoreductase"/>
    <property type="match status" value="1"/>
</dbReference>
<accession>A0A9Q8LDU7</accession>
<sequence length="292" mass="33073">MQTREDLLICAACGTQFDVPADPPLKACRICDDPRQFVPPTGQSWTSLAQMRGKYRNTFKQDDIEPPMTSICTEPKFAIGQRCILLKTSAGNVLWDCLACLDQETVDFIMSKGGLKAIVISHPHYYITHLDWVKTFDRPVYFAKDDEEWVNQPDPEGRRKLFTDVSKEIVNDVVAIKTGGHFPGSLCLLWDRKLFVADTLVTVPSALYHVDRPPGTTSYAFMWSMPNMIPLPPKEILKMWQALKPFHFESTHGAFVGTEVRDKNAKGRVLESMKIQARNEGWDDVAIVHESL</sequence>
<dbReference type="SMART" id="SM00849">
    <property type="entry name" value="Lactamase_B"/>
    <property type="match status" value="1"/>
</dbReference>
<dbReference type="OrthoDB" id="17458at2759"/>
<dbReference type="PANTHER" id="PTHR36839">
    <property type="entry name" value="METALLO-BETA-LACTAMASE FAMILY PROTEIN (AFU_ORTHOLOGUE AFUA_5G12770)"/>
    <property type="match status" value="1"/>
</dbReference>
<dbReference type="AlphaFoldDB" id="A0A9Q8LDU7"/>
<dbReference type="RefSeq" id="XP_047759765.1">
    <property type="nucleotide sequence ID" value="XM_047907151.1"/>
</dbReference>
<evidence type="ECO:0000313" key="2">
    <source>
        <dbReference type="EMBL" id="UJO15399.1"/>
    </source>
</evidence>
<dbReference type="OMA" id="ICADERQ"/>
<dbReference type="PANTHER" id="PTHR36839:SF1">
    <property type="entry name" value="METALLO-BETA-LACTAMASE FAMILY PROTEIN (AFU_ORTHOLOGUE AFUA_5G12770)"/>
    <property type="match status" value="1"/>
</dbReference>
<keyword evidence="3" id="KW-1185">Reference proteome</keyword>
<dbReference type="GeneID" id="71987881"/>
<reference evidence="2" key="2">
    <citation type="journal article" date="2022" name="Microb. Genom.">
        <title>A chromosome-scale genome assembly of the tomato pathogen Cladosporium fulvum reveals a compartmentalized genome architecture and the presence of a dispensable chromosome.</title>
        <authorList>
            <person name="Zaccaron A.Z."/>
            <person name="Chen L.H."/>
            <person name="Samaras A."/>
            <person name="Stergiopoulos I."/>
        </authorList>
    </citation>
    <scope>NUCLEOTIDE SEQUENCE</scope>
    <source>
        <strain evidence="2">Race5_Kim</strain>
    </source>
</reference>
<evidence type="ECO:0000259" key="1">
    <source>
        <dbReference type="SMART" id="SM00849"/>
    </source>
</evidence>
<feature type="domain" description="Metallo-beta-lactamase" evidence="1">
    <location>
        <begin position="80"/>
        <end position="240"/>
    </location>
</feature>
<evidence type="ECO:0000313" key="3">
    <source>
        <dbReference type="Proteomes" id="UP000756132"/>
    </source>
</evidence>
<name>A0A9Q8LDU7_PASFU</name>
<dbReference type="Proteomes" id="UP000756132">
    <property type="component" value="Chromosome 3"/>
</dbReference>
<protein>
    <recommendedName>
        <fullName evidence="1">Metallo-beta-lactamase domain-containing protein</fullName>
    </recommendedName>
</protein>
<organism evidence="2 3">
    <name type="scientific">Passalora fulva</name>
    <name type="common">Tomato leaf mold</name>
    <name type="synonym">Cladosporium fulvum</name>
    <dbReference type="NCBI Taxonomy" id="5499"/>
    <lineage>
        <taxon>Eukaryota</taxon>
        <taxon>Fungi</taxon>
        <taxon>Dikarya</taxon>
        <taxon>Ascomycota</taxon>
        <taxon>Pezizomycotina</taxon>
        <taxon>Dothideomycetes</taxon>
        <taxon>Dothideomycetidae</taxon>
        <taxon>Mycosphaerellales</taxon>
        <taxon>Mycosphaerellaceae</taxon>
        <taxon>Fulvia</taxon>
    </lineage>
</organism>
<reference evidence="2" key="1">
    <citation type="submission" date="2021-12" db="EMBL/GenBank/DDBJ databases">
        <authorList>
            <person name="Zaccaron A."/>
            <person name="Stergiopoulos I."/>
        </authorList>
    </citation>
    <scope>NUCLEOTIDE SEQUENCE</scope>
    <source>
        <strain evidence="2">Race5_Kim</strain>
    </source>
</reference>
<dbReference type="KEGG" id="ffu:CLAFUR5_08003"/>
<proteinExistence type="predicted"/>
<dbReference type="InterPro" id="IPR036866">
    <property type="entry name" value="RibonucZ/Hydroxyglut_hydro"/>
</dbReference>
<gene>
    <name evidence="2" type="ORF">CLAFUR5_08003</name>
</gene>